<dbReference type="HAMAP" id="MF_00480_B">
    <property type="entry name" value="Ribosomal_uS7_B"/>
    <property type="match status" value="1"/>
</dbReference>
<dbReference type="AlphaFoldDB" id="A0A1B2I3E8"/>
<dbReference type="Gene3D" id="1.10.455.10">
    <property type="entry name" value="Ribosomal protein S7 domain"/>
    <property type="match status" value="1"/>
</dbReference>
<dbReference type="GO" id="GO:0015935">
    <property type="term" value="C:small ribosomal subunit"/>
    <property type="evidence" value="ECO:0007669"/>
    <property type="project" value="InterPro"/>
</dbReference>
<proteinExistence type="inferred from homology"/>
<dbReference type="PANTHER" id="PTHR11205">
    <property type="entry name" value="RIBOSOMAL PROTEIN S7"/>
    <property type="match status" value="1"/>
</dbReference>
<dbReference type="InterPro" id="IPR036823">
    <property type="entry name" value="Ribosomal_uS7_dom_sf"/>
</dbReference>
<dbReference type="EMBL" id="CP016757">
    <property type="protein sequence ID" value="ANZ44511.1"/>
    <property type="molecule type" value="Genomic_DNA"/>
</dbReference>
<evidence type="ECO:0000256" key="1">
    <source>
        <dbReference type="ARBA" id="ARBA00007151"/>
    </source>
</evidence>
<evidence type="ECO:0000256" key="6">
    <source>
        <dbReference type="ARBA" id="ARBA00044531"/>
    </source>
</evidence>
<dbReference type="InterPro" id="IPR005717">
    <property type="entry name" value="Ribosomal_uS7_bac/org-type"/>
</dbReference>
<dbReference type="NCBIfam" id="TIGR01029">
    <property type="entry name" value="rpsG_bact"/>
    <property type="match status" value="1"/>
</dbReference>
<dbReference type="GeneID" id="83057223"/>
<keyword evidence="2 7" id="KW-0699">rRNA-binding</keyword>
<dbReference type="InterPro" id="IPR023798">
    <property type="entry name" value="Ribosomal_uS7_dom"/>
</dbReference>
<dbReference type="GO" id="GO:0019843">
    <property type="term" value="F:rRNA binding"/>
    <property type="evidence" value="ECO:0007669"/>
    <property type="project" value="UniProtKB-UniRule"/>
</dbReference>
<name>A0A1B2I3E8_9BACT</name>
<dbReference type="KEGG" id="cpor:BED41_05060"/>
<keyword evidence="4 7" id="KW-0689">Ribosomal protein</keyword>
<evidence type="ECO:0000256" key="2">
    <source>
        <dbReference type="ARBA" id="ARBA00022730"/>
    </source>
</evidence>
<keyword evidence="10" id="KW-1185">Reference proteome</keyword>
<feature type="domain" description="Small ribosomal subunit protein uS7" evidence="8">
    <location>
        <begin position="2"/>
        <end position="149"/>
    </location>
</feature>
<protein>
    <recommendedName>
        <fullName evidence="6 7">Small ribosomal subunit protein uS7</fullName>
    </recommendedName>
</protein>
<reference evidence="9" key="1">
    <citation type="submission" date="2016-08" db="EMBL/GenBank/DDBJ databases">
        <title>Complete genome of Cloacibacillus porcorum.</title>
        <authorList>
            <person name="Looft T."/>
            <person name="Bayles D.O."/>
            <person name="Alt D.P."/>
        </authorList>
    </citation>
    <scope>NUCLEOTIDE SEQUENCE [LARGE SCALE GENOMIC DNA]</scope>
    <source>
        <strain evidence="9">CL-84</strain>
    </source>
</reference>
<dbReference type="PIRSF" id="PIRSF002122">
    <property type="entry name" value="RPS7p_RPS7a_RPS5e_RPS7o"/>
    <property type="match status" value="1"/>
</dbReference>
<sequence>MPRKGHVKKRITPPDSVYASPAITKFINCLMLDGKKSTAERIFYGALDLAGSRLNIEPAEVFEKAMTNVRPLVEVRPRRVGGATYQVPVEVKPDRAQALAIRWIINFSRSRKGIPMVERLARELGDACKGEGGSVKKREDTHRMAEANRAFAHYRW</sequence>
<dbReference type="InterPro" id="IPR000235">
    <property type="entry name" value="Ribosomal_uS7"/>
</dbReference>
<comment type="subunit">
    <text evidence="7">Part of the 30S ribosomal subunit. Contacts proteins S9 and S11.</text>
</comment>
<dbReference type="SUPFAM" id="SSF47973">
    <property type="entry name" value="Ribosomal protein S7"/>
    <property type="match status" value="1"/>
</dbReference>
<organism evidence="9 10">
    <name type="scientific">Cloacibacillus porcorum</name>
    <dbReference type="NCBI Taxonomy" id="1197717"/>
    <lineage>
        <taxon>Bacteria</taxon>
        <taxon>Thermotogati</taxon>
        <taxon>Synergistota</taxon>
        <taxon>Synergistia</taxon>
        <taxon>Synergistales</taxon>
        <taxon>Synergistaceae</taxon>
        <taxon>Cloacibacillus</taxon>
    </lineage>
</organism>
<evidence type="ECO:0000313" key="10">
    <source>
        <dbReference type="Proteomes" id="UP000093044"/>
    </source>
</evidence>
<evidence type="ECO:0000256" key="5">
    <source>
        <dbReference type="ARBA" id="ARBA00023274"/>
    </source>
</evidence>
<comment type="function">
    <text evidence="7">One of the primary rRNA binding proteins, it binds directly to 16S rRNA where it nucleates assembly of the head domain of the 30S subunit. Is located at the subunit interface close to the decoding center, probably blocks exit of the E-site tRNA.</text>
</comment>
<dbReference type="GO" id="GO:0006412">
    <property type="term" value="P:translation"/>
    <property type="evidence" value="ECO:0007669"/>
    <property type="project" value="UniProtKB-UniRule"/>
</dbReference>
<dbReference type="GO" id="GO:0000049">
    <property type="term" value="F:tRNA binding"/>
    <property type="evidence" value="ECO:0007669"/>
    <property type="project" value="UniProtKB-UniRule"/>
</dbReference>
<evidence type="ECO:0000259" key="8">
    <source>
        <dbReference type="Pfam" id="PF00177"/>
    </source>
</evidence>
<dbReference type="FunFam" id="1.10.455.10:FF:000001">
    <property type="entry name" value="30S ribosomal protein S7"/>
    <property type="match status" value="1"/>
</dbReference>
<keyword evidence="3 7" id="KW-0694">RNA-binding</keyword>
<dbReference type="CDD" id="cd14869">
    <property type="entry name" value="uS7_Bacteria"/>
    <property type="match status" value="1"/>
</dbReference>
<gene>
    <name evidence="7" type="primary">rpsG</name>
    <name evidence="9" type="ORF">BED41_05060</name>
</gene>
<comment type="similarity">
    <text evidence="1 7">Belongs to the universal ribosomal protein uS7 family.</text>
</comment>
<evidence type="ECO:0000256" key="7">
    <source>
        <dbReference type="HAMAP-Rule" id="MF_00480"/>
    </source>
</evidence>
<dbReference type="GO" id="GO:0003735">
    <property type="term" value="F:structural constituent of ribosome"/>
    <property type="evidence" value="ECO:0007669"/>
    <property type="project" value="InterPro"/>
</dbReference>
<dbReference type="RefSeq" id="WP_066743723.1">
    <property type="nucleotide sequence ID" value="NZ_CALCLR010000111.1"/>
</dbReference>
<accession>A0A1B2I3E8</accession>
<dbReference type="Pfam" id="PF00177">
    <property type="entry name" value="Ribosomal_S7"/>
    <property type="match status" value="1"/>
</dbReference>
<keyword evidence="5 7" id="KW-0687">Ribonucleoprotein</keyword>
<evidence type="ECO:0000256" key="3">
    <source>
        <dbReference type="ARBA" id="ARBA00022884"/>
    </source>
</evidence>
<keyword evidence="7" id="KW-0820">tRNA-binding</keyword>
<dbReference type="OrthoDB" id="9807653at2"/>
<dbReference type="Proteomes" id="UP000093044">
    <property type="component" value="Chromosome"/>
</dbReference>
<dbReference type="STRING" id="1197717.BED41_05060"/>
<evidence type="ECO:0000256" key="4">
    <source>
        <dbReference type="ARBA" id="ARBA00022980"/>
    </source>
</evidence>
<evidence type="ECO:0000313" key="9">
    <source>
        <dbReference type="EMBL" id="ANZ44511.1"/>
    </source>
</evidence>